<dbReference type="STRING" id="1089455.MOPEL_041_00040"/>
<proteinExistence type="predicted"/>
<dbReference type="SUPFAM" id="SSF52283">
    <property type="entry name" value="Formate/glycerate dehydrogenase catalytic domain-like"/>
    <property type="match status" value="1"/>
</dbReference>
<dbReference type="AlphaFoldDB" id="H5UQQ3"/>
<dbReference type="GO" id="GO:0051287">
    <property type="term" value="F:NAD binding"/>
    <property type="evidence" value="ECO:0007669"/>
    <property type="project" value="InterPro"/>
</dbReference>
<reference evidence="4 5" key="1">
    <citation type="submission" date="2012-02" db="EMBL/GenBank/DDBJ databases">
        <title>Whole genome shotgun sequence of Mobilicoccus pelagius NBRC 104925.</title>
        <authorList>
            <person name="Yoshida Y."/>
            <person name="Hosoyama A."/>
            <person name="Tsuchikane K."/>
            <person name="Katsumata H."/>
            <person name="Yamazaki S."/>
            <person name="Fujita N."/>
        </authorList>
    </citation>
    <scope>NUCLEOTIDE SEQUENCE [LARGE SCALE GENOMIC DNA]</scope>
    <source>
        <strain evidence="4 5">NBRC 104925</strain>
    </source>
</reference>
<evidence type="ECO:0000256" key="2">
    <source>
        <dbReference type="ARBA" id="ARBA00023027"/>
    </source>
</evidence>
<sequence>MCVLWPDVLPSPTPDDEVDLVVYDAASPLPESACDADVFVVWARPGHLLPDDARRLRSVRLVQGLMAGTDALVDAGFGDDVTLCSGVGLHDATVSEHTLALILALVRRLPTLVDAQRESEWCSDLAGHQPLHPEGPVTTLLDANVLVWGFGSIATTLAPMLAALGAHVRGVARSAGERAGFEVVSADDVDAVLPETDVLVSLLPGTPETRHVLDARRLALLPDRAFVVNVGRGSVLDEEALVAALEAGTLGGAALDVMETEPLPEDSPLWTAPRTLLTPHCAGGRPVGYADLVQQNLAALRTGEGWRNRVR</sequence>
<dbReference type="Gene3D" id="3.40.50.720">
    <property type="entry name" value="NAD(P)-binding Rossmann-like Domain"/>
    <property type="match status" value="2"/>
</dbReference>
<dbReference type="EMBL" id="BAFE01000037">
    <property type="protein sequence ID" value="GAB48061.1"/>
    <property type="molecule type" value="Genomic_DNA"/>
</dbReference>
<gene>
    <name evidence="4" type="ORF">MOPEL_041_00040</name>
</gene>
<name>H5UQQ3_9MICO</name>
<dbReference type="InterPro" id="IPR036291">
    <property type="entry name" value="NAD(P)-bd_dom_sf"/>
</dbReference>
<dbReference type="GO" id="GO:0016491">
    <property type="term" value="F:oxidoreductase activity"/>
    <property type="evidence" value="ECO:0007669"/>
    <property type="project" value="UniProtKB-KW"/>
</dbReference>
<protein>
    <submittedName>
        <fullName evidence="4">Putative oxidoreductase</fullName>
    </submittedName>
</protein>
<evidence type="ECO:0000313" key="5">
    <source>
        <dbReference type="Proteomes" id="UP000004367"/>
    </source>
</evidence>
<keyword evidence="5" id="KW-1185">Reference proteome</keyword>
<dbReference type="eggNOG" id="COG0111">
    <property type="taxonomic scope" value="Bacteria"/>
</dbReference>
<dbReference type="SUPFAM" id="SSF51735">
    <property type="entry name" value="NAD(P)-binding Rossmann-fold domains"/>
    <property type="match status" value="1"/>
</dbReference>
<evidence type="ECO:0000256" key="1">
    <source>
        <dbReference type="ARBA" id="ARBA00023002"/>
    </source>
</evidence>
<evidence type="ECO:0000259" key="3">
    <source>
        <dbReference type="Pfam" id="PF02826"/>
    </source>
</evidence>
<comment type="caution">
    <text evidence="4">The sequence shown here is derived from an EMBL/GenBank/DDBJ whole genome shotgun (WGS) entry which is preliminary data.</text>
</comment>
<evidence type="ECO:0000313" key="4">
    <source>
        <dbReference type="EMBL" id="GAB48061.1"/>
    </source>
</evidence>
<dbReference type="Pfam" id="PF02826">
    <property type="entry name" value="2-Hacid_dh_C"/>
    <property type="match status" value="1"/>
</dbReference>
<keyword evidence="1" id="KW-0560">Oxidoreductase</keyword>
<feature type="domain" description="D-isomer specific 2-hydroxyacid dehydrogenase NAD-binding" evidence="3">
    <location>
        <begin position="99"/>
        <end position="282"/>
    </location>
</feature>
<dbReference type="OrthoDB" id="4324715at2"/>
<dbReference type="Proteomes" id="UP000004367">
    <property type="component" value="Unassembled WGS sequence"/>
</dbReference>
<organism evidence="4 5">
    <name type="scientific">Mobilicoccus pelagius NBRC 104925</name>
    <dbReference type="NCBI Taxonomy" id="1089455"/>
    <lineage>
        <taxon>Bacteria</taxon>
        <taxon>Bacillati</taxon>
        <taxon>Actinomycetota</taxon>
        <taxon>Actinomycetes</taxon>
        <taxon>Micrococcales</taxon>
        <taxon>Dermatophilaceae</taxon>
        <taxon>Mobilicoccus</taxon>
    </lineage>
</organism>
<dbReference type="PANTHER" id="PTHR43333">
    <property type="entry name" value="2-HACID_DH_C DOMAIN-CONTAINING PROTEIN"/>
    <property type="match status" value="1"/>
</dbReference>
<dbReference type="InterPro" id="IPR006140">
    <property type="entry name" value="D-isomer_DH_NAD-bd"/>
</dbReference>
<keyword evidence="2" id="KW-0520">NAD</keyword>
<accession>H5UQQ3</accession>
<dbReference type="PANTHER" id="PTHR43333:SF1">
    <property type="entry name" value="D-ISOMER SPECIFIC 2-HYDROXYACID DEHYDROGENASE NAD-BINDING DOMAIN-CONTAINING PROTEIN"/>
    <property type="match status" value="1"/>
</dbReference>